<keyword evidence="11 12" id="KW-0472">Membrane</keyword>
<evidence type="ECO:0000256" key="3">
    <source>
        <dbReference type="ARBA" id="ARBA00008741"/>
    </source>
</evidence>
<evidence type="ECO:0000256" key="4">
    <source>
        <dbReference type="ARBA" id="ARBA00016461"/>
    </source>
</evidence>
<keyword evidence="8 12" id="KW-0812">Transmembrane</keyword>
<dbReference type="GO" id="GO:0015886">
    <property type="term" value="P:heme transport"/>
    <property type="evidence" value="ECO:0007669"/>
    <property type="project" value="InterPro"/>
</dbReference>
<dbReference type="InterPro" id="IPR007078">
    <property type="entry name" value="Haem_export_protD_CcmD"/>
</dbReference>
<evidence type="ECO:0000256" key="5">
    <source>
        <dbReference type="ARBA" id="ARBA00022448"/>
    </source>
</evidence>
<organism evidence="13">
    <name type="scientific">Bradyrhizobium quebecense</name>
    <dbReference type="NCBI Taxonomy" id="2748629"/>
    <lineage>
        <taxon>Bacteria</taxon>
        <taxon>Pseudomonadati</taxon>
        <taxon>Pseudomonadota</taxon>
        <taxon>Alphaproteobacteria</taxon>
        <taxon>Hyphomicrobiales</taxon>
        <taxon>Nitrobacteraceae</taxon>
        <taxon>Bradyrhizobium</taxon>
    </lineage>
</organism>
<protein>
    <recommendedName>
        <fullName evidence="4 12">Heme exporter protein D</fullName>
    </recommendedName>
</protein>
<dbReference type="Pfam" id="PF04995">
    <property type="entry name" value="CcmD"/>
    <property type="match status" value="1"/>
</dbReference>
<keyword evidence="9 12" id="KW-0201">Cytochrome c-type biogenesis</keyword>
<evidence type="ECO:0000256" key="12">
    <source>
        <dbReference type="RuleBase" id="RU363101"/>
    </source>
</evidence>
<comment type="caution">
    <text evidence="13">The sequence shown here is derived from an EMBL/GenBank/DDBJ whole genome shotgun (WGS) entry which is preliminary data.</text>
</comment>
<feature type="transmembrane region" description="Helical" evidence="12">
    <location>
        <begin position="6"/>
        <end position="30"/>
    </location>
</feature>
<evidence type="ECO:0000256" key="10">
    <source>
        <dbReference type="ARBA" id="ARBA00022989"/>
    </source>
</evidence>
<name>A0A973WY31_9BRAD</name>
<comment type="function">
    <text evidence="1 12">Required for the export of heme to the periplasm for the biogenesis of c-type cytochromes.</text>
</comment>
<evidence type="ECO:0000256" key="6">
    <source>
        <dbReference type="ARBA" id="ARBA00022475"/>
    </source>
</evidence>
<comment type="similarity">
    <text evidence="3 12">Belongs to the CcmD/CycX/HelD family.</text>
</comment>
<keyword evidence="6 12" id="KW-1003">Cell membrane</keyword>
<evidence type="ECO:0000256" key="2">
    <source>
        <dbReference type="ARBA" id="ARBA00004377"/>
    </source>
</evidence>
<dbReference type="GO" id="GO:0005886">
    <property type="term" value="C:plasma membrane"/>
    <property type="evidence" value="ECO:0007669"/>
    <property type="project" value="UniProtKB-SubCell"/>
</dbReference>
<dbReference type="GO" id="GO:0017004">
    <property type="term" value="P:cytochrome complex assembly"/>
    <property type="evidence" value="ECO:0007669"/>
    <property type="project" value="UniProtKB-KW"/>
</dbReference>
<comment type="subcellular location">
    <subcellularLocation>
        <location evidence="2 12">Cell inner membrane</location>
        <topology evidence="2 12">Single-pass membrane protein</topology>
    </subcellularLocation>
</comment>
<accession>A0A973WY31</accession>
<dbReference type="EMBL" id="JABWSX010000001">
    <property type="protein sequence ID" value="NVL11420.1"/>
    <property type="molecule type" value="Genomic_DNA"/>
</dbReference>
<evidence type="ECO:0000256" key="1">
    <source>
        <dbReference type="ARBA" id="ARBA00002442"/>
    </source>
</evidence>
<gene>
    <name evidence="13" type="primary">ccmD</name>
    <name evidence="13" type="ORF">HU230_38365</name>
</gene>
<dbReference type="RefSeq" id="WP_176534365.1">
    <property type="nucleotide sequence ID" value="NZ_CP088022.1"/>
</dbReference>
<keyword evidence="5 12" id="KW-0813">Transport</keyword>
<reference evidence="13" key="1">
    <citation type="submission" date="2020-06" db="EMBL/GenBank/DDBJ databases">
        <title>Whole Genome Sequence of Bradyrhizobium sp. Strain 66S1MB.</title>
        <authorList>
            <person name="Bromfield E."/>
            <person name="Cloutier S."/>
        </authorList>
    </citation>
    <scope>NUCLEOTIDE SEQUENCE</scope>
    <source>
        <strain evidence="13">66S1MB</strain>
    </source>
</reference>
<evidence type="ECO:0000256" key="7">
    <source>
        <dbReference type="ARBA" id="ARBA00022519"/>
    </source>
</evidence>
<evidence type="ECO:0000256" key="11">
    <source>
        <dbReference type="ARBA" id="ARBA00023136"/>
    </source>
</evidence>
<evidence type="ECO:0000256" key="9">
    <source>
        <dbReference type="ARBA" id="ARBA00022748"/>
    </source>
</evidence>
<keyword evidence="7 12" id="KW-0997">Cell inner membrane</keyword>
<evidence type="ECO:0000256" key="8">
    <source>
        <dbReference type="ARBA" id="ARBA00022692"/>
    </source>
</evidence>
<keyword evidence="10 12" id="KW-1133">Transmembrane helix</keyword>
<dbReference type="NCBIfam" id="TIGR03141">
    <property type="entry name" value="cytochro_ccmD"/>
    <property type="match status" value="1"/>
</dbReference>
<sequence>MSLGPYASFIVTSYALAAAVVLLLIVWIIADYRRQQAHLKEIEASGITRRSGRSAADIR</sequence>
<evidence type="ECO:0000313" key="13">
    <source>
        <dbReference type="EMBL" id="NVL11420.1"/>
    </source>
</evidence>
<dbReference type="AlphaFoldDB" id="A0A973WY31"/>
<proteinExistence type="inferred from homology"/>